<dbReference type="Proteomes" id="UP001054945">
    <property type="component" value="Unassembled WGS sequence"/>
</dbReference>
<sequence length="76" mass="8193">MNNLTGTLRESPLRTLETRTSPPAEGEGAQVPRKGKQGVASHWRCRIDRNAGPLASSCRPHVTRPPCRCFLSAPGG</sequence>
<feature type="region of interest" description="Disordered" evidence="1">
    <location>
        <begin position="1"/>
        <end position="40"/>
    </location>
</feature>
<organism evidence="2 3">
    <name type="scientific">Caerostris extrusa</name>
    <name type="common">Bark spider</name>
    <name type="synonym">Caerostris bankana</name>
    <dbReference type="NCBI Taxonomy" id="172846"/>
    <lineage>
        <taxon>Eukaryota</taxon>
        <taxon>Metazoa</taxon>
        <taxon>Ecdysozoa</taxon>
        <taxon>Arthropoda</taxon>
        <taxon>Chelicerata</taxon>
        <taxon>Arachnida</taxon>
        <taxon>Araneae</taxon>
        <taxon>Araneomorphae</taxon>
        <taxon>Entelegynae</taxon>
        <taxon>Araneoidea</taxon>
        <taxon>Araneidae</taxon>
        <taxon>Caerostris</taxon>
    </lineage>
</organism>
<proteinExistence type="predicted"/>
<evidence type="ECO:0000256" key="1">
    <source>
        <dbReference type="SAM" id="MobiDB-lite"/>
    </source>
</evidence>
<name>A0AAV4T388_CAEEX</name>
<dbReference type="EMBL" id="BPLR01010632">
    <property type="protein sequence ID" value="GIY40585.1"/>
    <property type="molecule type" value="Genomic_DNA"/>
</dbReference>
<evidence type="ECO:0000313" key="3">
    <source>
        <dbReference type="Proteomes" id="UP001054945"/>
    </source>
</evidence>
<comment type="caution">
    <text evidence="2">The sequence shown here is derived from an EMBL/GenBank/DDBJ whole genome shotgun (WGS) entry which is preliminary data.</text>
</comment>
<accession>A0AAV4T388</accession>
<keyword evidence="3" id="KW-1185">Reference proteome</keyword>
<protein>
    <submittedName>
        <fullName evidence="2">Uncharacterized protein</fullName>
    </submittedName>
</protein>
<gene>
    <name evidence="2" type="ORF">CEXT_732041</name>
</gene>
<dbReference type="AlphaFoldDB" id="A0AAV4T388"/>
<evidence type="ECO:0000313" key="2">
    <source>
        <dbReference type="EMBL" id="GIY40585.1"/>
    </source>
</evidence>
<reference evidence="2 3" key="1">
    <citation type="submission" date="2021-06" db="EMBL/GenBank/DDBJ databases">
        <title>Caerostris extrusa draft genome.</title>
        <authorList>
            <person name="Kono N."/>
            <person name="Arakawa K."/>
        </authorList>
    </citation>
    <scope>NUCLEOTIDE SEQUENCE [LARGE SCALE GENOMIC DNA]</scope>
</reference>